<evidence type="ECO:0000313" key="13">
    <source>
        <dbReference type="EMBL" id="WLV25517.1"/>
    </source>
</evidence>
<evidence type="ECO:0000256" key="10">
    <source>
        <dbReference type="ARBA" id="ARBA00023133"/>
    </source>
</evidence>
<keyword evidence="7 11" id="KW-0285">Flavoprotein</keyword>
<dbReference type="EC" id="1.3.3.15" evidence="5 11"/>
<dbReference type="Proteomes" id="UP001180087">
    <property type="component" value="Chromosome"/>
</dbReference>
<keyword evidence="9 11" id="KW-0560">Oxidoreductase</keyword>
<comment type="function">
    <text evidence="11">Involved in coproporphyrin-dependent heme b biosynthesis. Catalyzes the oxidation of coproporphyrinogen III to coproporphyrin III.</text>
</comment>
<keyword evidence="10 11" id="KW-0350">Heme biosynthesis</keyword>
<evidence type="ECO:0000256" key="1">
    <source>
        <dbReference type="ARBA" id="ARBA00001755"/>
    </source>
</evidence>
<evidence type="ECO:0000256" key="11">
    <source>
        <dbReference type="RuleBase" id="RU364052"/>
    </source>
</evidence>
<dbReference type="NCBIfam" id="TIGR00562">
    <property type="entry name" value="proto_IX_ox"/>
    <property type="match status" value="1"/>
</dbReference>
<keyword evidence="8 11" id="KW-0274">FAD</keyword>
<keyword evidence="11" id="KW-0963">Cytoplasm</keyword>
<protein>
    <recommendedName>
        <fullName evidence="6 11">Coproporphyrinogen III oxidase</fullName>
        <ecNumber evidence="5 11">1.3.3.15</ecNumber>
    </recommendedName>
</protein>
<evidence type="ECO:0000259" key="12">
    <source>
        <dbReference type="Pfam" id="PF01593"/>
    </source>
</evidence>
<evidence type="ECO:0000256" key="9">
    <source>
        <dbReference type="ARBA" id="ARBA00023002"/>
    </source>
</evidence>
<comment type="cofactor">
    <cofactor evidence="2 11">
        <name>FAD</name>
        <dbReference type="ChEBI" id="CHEBI:57692"/>
    </cofactor>
</comment>
<reference evidence="13" key="1">
    <citation type="submission" date="2023-06" db="EMBL/GenBank/DDBJ databases">
        <title>A Treasure from Seagulls: Isolation and Description of Aciduricobacillus qingdaonensis gen. nov., sp. nov., a Rare Obligately Uric Acid-utilizing Member in the Family Bacillaceae.</title>
        <authorList>
            <person name="Liu W."/>
            <person name="Wang B."/>
        </authorList>
    </citation>
    <scope>NUCLEOTIDE SEQUENCE</scope>
    <source>
        <strain evidence="13">44XB</strain>
    </source>
</reference>
<keyword evidence="14" id="KW-1185">Reference proteome</keyword>
<dbReference type="InterPro" id="IPR002937">
    <property type="entry name" value="Amino_oxidase"/>
</dbReference>
<evidence type="ECO:0000313" key="14">
    <source>
        <dbReference type="Proteomes" id="UP001180087"/>
    </source>
</evidence>
<dbReference type="SUPFAM" id="SSF51905">
    <property type="entry name" value="FAD/NAD(P)-binding domain"/>
    <property type="match status" value="1"/>
</dbReference>
<evidence type="ECO:0000256" key="6">
    <source>
        <dbReference type="ARBA" id="ARBA00019046"/>
    </source>
</evidence>
<dbReference type="InterPro" id="IPR036188">
    <property type="entry name" value="FAD/NAD-bd_sf"/>
</dbReference>
<comment type="pathway">
    <text evidence="3 11">Porphyrin-containing compound metabolism; protoheme biosynthesis.</text>
</comment>
<name>A0ABY9KYP4_9BACI</name>
<dbReference type="PANTHER" id="PTHR42923">
    <property type="entry name" value="PROTOPORPHYRINOGEN OXIDASE"/>
    <property type="match status" value="1"/>
</dbReference>
<accession>A0ABY9KYP4</accession>
<dbReference type="Gene3D" id="3.50.50.60">
    <property type="entry name" value="FAD/NAD(P)-binding domain"/>
    <property type="match status" value="1"/>
</dbReference>
<dbReference type="GO" id="GO:0004729">
    <property type="term" value="F:oxygen-dependent protoporphyrinogen oxidase activity"/>
    <property type="evidence" value="ECO:0007669"/>
    <property type="project" value="UniProtKB-EC"/>
</dbReference>
<evidence type="ECO:0000256" key="3">
    <source>
        <dbReference type="ARBA" id="ARBA00004744"/>
    </source>
</evidence>
<sequence length="471" mass="52034">MNRKIAIIGGGITGLSAAYSLKKKIEEKGLPIDIALFEGSNRLGGKIETMHHGDFVIERGADSFLARKRPAVDLVKSLGLEEELVRNGTGQSYVLSGGKLHKIPKGSYRGIPTRLGPYFNSSLFSAKGKLRGSMDLVLPKSKHEGDQSLGAFFRHRFGDEFVERLIEPLLAGIYSGNIDEMSLMATFPQFHELEQRHGSLVKGLQATMPEINTKKQKNPKAKEGAFLSLRNGLGTMITALEKELGAIIFKDESIDHIEKKENRFNLLLGSGEVFKADRVVIATEHEAVPKMLSQYDFLKVLNEIPSTSTANVALAFDKTAIRKDIDGTGFVVARKSKTRITACTWTHKKWPTTTPEGKALVRCYVGKPDDQEVVNLSDEELTEIVLKDLNKTMKIKKDPEFAVITRWREARPQYTVGHVERMNKIQAGLEANLPGVFLAGSSYAGVGIPDCIEQGEKAASNALIHLENELY</sequence>
<comment type="catalytic activity">
    <reaction evidence="1">
        <text>coproporphyrinogen III + 3 O2 = coproporphyrin III + 3 H2O2</text>
        <dbReference type="Rhea" id="RHEA:43436"/>
        <dbReference type="ChEBI" id="CHEBI:15379"/>
        <dbReference type="ChEBI" id="CHEBI:16240"/>
        <dbReference type="ChEBI" id="CHEBI:57309"/>
        <dbReference type="ChEBI" id="CHEBI:131725"/>
        <dbReference type="EC" id="1.3.3.15"/>
    </reaction>
    <physiologicalReaction direction="left-to-right" evidence="1">
        <dbReference type="Rhea" id="RHEA:43437"/>
    </physiologicalReaction>
</comment>
<dbReference type="PANTHER" id="PTHR42923:SF3">
    <property type="entry name" value="PROTOPORPHYRINOGEN OXIDASE"/>
    <property type="match status" value="1"/>
</dbReference>
<comment type="subcellular location">
    <subcellularLocation>
        <location evidence="11">Cytoplasm</location>
    </subcellularLocation>
</comment>
<feature type="domain" description="Amine oxidase" evidence="12">
    <location>
        <begin position="12"/>
        <end position="461"/>
    </location>
</feature>
<dbReference type="Pfam" id="PF01593">
    <property type="entry name" value="Amino_oxidase"/>
    <property type="match status" value="1"/>
</dbReference>
<evidence type="ECO:0000256" key="8">
    <source>
        <dbReference type="ARBA" id="ARBA00022827"/>
    </source>
</evidence>
<dbReference type="Gene3D" id="1.10.3110.10">
    <property type="entry name" value="protoporphyrinogen ix oxidase, domain 3"/>
    <property type="match status" value="1"/>
</dbReference>
<dbReference type="EMBL" id="CP129113">
    <property type="protein sequence ID" value="WLV25517.1"/>
    <property type="molecule type" value="Genomic_DNA"/>
</dbReference>
<dbReference type="Gene3D" id="3.90.660.20">
    <property type="entry name" value="Protoporphyrinogen oxidase, mitochondrial, domain 2"/>
    <property type="match status" value="1"/>
</dbReference>
<dbReference type="InterPro" id="IPR050464">
    <property type="entry name" value="Zeta_carotene_desat/Oxidored"/>
</dbReference>
<evidence type="ECO:0000256" key="2">
    <source>
        <dbReference type="ARBA" id="ARBA00001974"/>
    </source>
</evidence>
<dbReference type="SUPFAM" id="SSF54373">
    <property type="entry name" value="FAD-linked reductases, C-terminal domain"/>
    <property type="match status" value="1"/>
</dbReference>
<evidence type="ECO:0000256" key="5">
    <source>
        <dbReference type="ARBA" id="ARBA00012402"/>
    </source>
</evidence>
<gene>
    <name evidence="13" type="primary">hemY</name>
    <name evidence="13" type="ORF">QR721_04720</name>
</gene>
<comment type="similarity">
    <text evidence="4 11">Belongs to the protoporphyrinogen/coproporphyrinogen oxidase family. Coproporphyrinogen III oxidase subfamily.</text>
</comment>
<evidence type="ECO:0000256" key="4">
    <source>
        <dbReference type="ARBA" id="ARBA00008310"/>
    </source>
</evidence>
<proteinExistence type="inferred from homology"/>
<dbReference type="RefSeq" id="WP_348029308.1">
    <property type="nucleotide sequence ID" value="NZ_CP129113.1"/>
</dbReference>
<dbReference type="NCBIfam" id="NF008845">
    <property type="entry name" value="PRK11883.1-5"/>
    <property type="match status" value="1"/>
</dbReference>
<evidence type="ECO:0000256" key="7">
    <source>
        <dbReference type="ARBA" id="ARBA00022630"/>
    </source>
</evidence>
<organism evidence="13 14">
    <name type="scientific">Aciduricibacillus chroicocephali</name>
    <dbReference type="NCBI Taxonomy" id="3054939"/>
    <lineage>
        <taxon>Bacteria</taxon>
        <taxon>Bacillati</taxon>
        <taxon>Bacillota</taxon>
        <taxon>Bacilli</taxon>
        <taxon>Bacillales</taxon>
        <taxon>Bacillaceae</taxon>
        <taxon>Aciduricibacillus</taxon>
    </lineage>
</organism>
<dbReference type="InterPro" id="IPR004572">
    <property type="entry name" value="Protoporphyrinogen_oxidase"/>
</dbReference>